<sequence length="89" mass="9853">MFHTGWSLIAEFCLTVPIDKSAIKNLGVLLGSYQVNVFTAMSNDLQSQHPYENAKLEMQKILLGCTSGVHGETFAQCPLETSVYWSSIL</sequence>
<reference evidence="1 2" key="1">
    <citation type="submission" date="2020-09" db="EMBL/GenBank/DDBJ databases">
        <title>De no assembly of potato wild relative species, Solanum commersonii.</title>
        <authorList>
            <person name="Cho K."/>
        </authorList>
    </citation>
    <scope>NUCLEOTIDE SEQUENCE [LARGE SCALE GENOMIC DNA]</scope>
    <source>
        <strain evidence="1">LZ3.2</strain>
        <tissue evidence="1">Leaf</tissue>
    </source>
</reference>
<dbReference type="EMBL" id="JACXVP010000011">
    <property type="protein sequence ID" value="KAG5578455.1"/>
    <property type="molecule type" value="Genomic_DNA"/>
</dbReference>
<evidence type="ECO:0000313" key="2">
    <source>
        <dbReference type="Proteomes" id="UP000824120"/>
    </source>
</evidence>
<protein>
    <submittedName>
        <fullName evidence="1">Uncharacterized protein</fullName>
    </submittedName>
</protein>
<organism evidence="1 2">
    <name type="scientific">Solanum commersonii</name>
    <name type="common">Commerson's wild potato</name>
    <name type="synonym">Commerson's nightshade</name>
    <dbReference type="NCBI Taxonomy" id="4109"/>
    <lineage>
        <taxon>Eukaryota</taxon>
        <taxon>Viridiplantae</taxon>
        <taxon>Streptophyta</taxon>
        <taxon>Embryophyta</taxon>
        <taxon>Tracheophyta</taxon>
        <taxon>Spermatophyta</taxon>
        <taxon>Magnoliopsida</taxon>
        <taxon>eudicotyledons</taxon>
        <taxon>Gunneridae</taxon>
        <taxon>Pentapetalae</taxon>
        <taxon>asterids</taxon>
        <taxon>lamiids</taxon>
        <taxon>Solanales</taxon>
        <taxon>Solanaceae</taxon>
        <taxon>Solanoideae</taxon>
        <taxon>Solaneae</taxon>
        <taxon>Solanum</taxon>
    </lineage>
</organism>
<evidence type="ECO:0000313" key="1">
    <source>
        <dbReference type="EMBL" id="KAG5578455.1"/>
    </source>
</evidence>
<gene>
    <name evidence="1" type="ORF">H5410_058589</name>
</gene>
<dbReference type="AlphaFoldDB" id="A0A9J5WT46"/>
<keyword evidence="2" id="KW-1185">Reference proteome</keyword>
<comment type="caution">
    <text evidence="1">The sequence shown here is derived from an EMBL/GenBank/DDBJ whole genome shotgun (WGS) entry which is preliminary data.</text>
</comment>
<accession>A0A9J5WT46</accession>
<proteinExistence type="predicted"/>
<name>A0A9J5WT46_SOLCO</name>
<dbReference type="Proteomes" id="UP000824120">
    <property type="component" value="Chromosome 11"/>
</dbReference>